<dbReference type="PANTHER" id="PTHR43194:SF5">
    <property type="entry name" value="PIMELOYL-[ACYL-CARRIER PROTEIN] METHYL ESTER ESTERASE"/>
    <property type="match status" value="1"/>
</dbReference>
<evidence type="ECO:0000259" key="1">
    <source>
        <dbReference type="Pfam" id="PF12697"/>
    </source>
</evidence>
<organism evidence="2 3">
    <name type="scientific">Mycolicibacterium tokaiense</name>
    <dbReference type="NCBI Taxonomy" id="39695"/>
    <lineage>
        <taxon>Bacteria</taxon>
        <taxon>Bacillati</taxon>
        <taxon>Actinomycetota</taxon>
        <taxon>Actinomycetes</taxon>
        <taxon>Mycobacteriales</taxon>
        <taxon>Mycobacteriaceae</taxon>
        <taxon>Mycolicibacterium</taxon>
    </lineage>
</organism>
<dbReference type="OrthoDB" id="3810256at2"/>
<dbReference type="PANTHER" id="PTHR43194">
    <property type="entry name" value="HYDROLASE ALPHA/BETA FOLD FAMILY"/>
    <property type="match status" value="1"/>
</dbReference>
<dbReference type="Proteomes" id="UP000254978">
    <property type="component" value="Unassembled WGS sequence"/>
</dbReference>
<dbReference type="Gene3D" id="3.40.50.1820">
    <property type="entry name" value="alpha/beta hydrolase"/>
    <property type="match status" value="1"/>
</dbReference>
<name>A0A378TGV2_9MYCO</name>
<gene>
    <name evidence="2" type="ORF">NCTC10821_03559</name>
</gene>
<protein>
    <submittedName>
        <fullName evidence="2">Alpha/beta hydrolase fold protein</fullName>
    </submittedName>
</protein>
<dbReference type="GO" id="GO:0016787">
    <property type="term" value="F:hydrolase activity"/>
    <property type="evidence" value="ECO:0007669"/>
    <property type="project" value="UniProtKB-KW"/>
</dbReference>
<keyword evidence="2" id="KW-0378">Hydrolase</keyword>
<dbReference type="InterPro" id="IPR029058">
    <property type="entry name" value="AB_hydrolase_fold"/>
</dbReference>
<dbReference type="SUPFAM" id="SSF53474">
    <property type="entry name" value="alpha/beta-Hydrolases"/>
    <property type="match status" value="1"/>
</dbReference>
<keyword evidence="3" id="KW-1185">Reference proteome</keyword>
<dbReference type="RefSeq" id="WP_115279336.1">
    <property type="nucleotide sequence ID" value="NZ_AP022600.1"/>
</dbReference>
<sequence length="244" mass="26268">MASEPILFLHSFFGRPSLFGPWMDYFTAAGYSCHAPALPGRDPSDDTVLARTGIDDCYAVALSAYDALGEPAIIIGHSLGGLLGQKVAAARSPRALVLLASIPPGPLIPRVSVLNHLAPLLPPILRGQPFFPSESTLRSVPLSTLARAEQDLLLPRLVRDSGRVFREISLGSPATRVRSADVTCPVLNVSAGSDRNVAQWISRRIAKRYGAQHQVHPGLPHWIIAESAVETVAPPVLSWLRRTV</sequence>
<evidence type="ECO:0000313" key="3">
    <source>
        <dbReference type="Proteomes" id="UP000254978"/>
    </source>
</evidence>
<dbReference type="AlphaFoldDB" id="A0A378TGV2"/>
<accession>A0A378TGV2</accession>
<reference evidence="2 3" key="1">
    <citation type="submission" date="2018-06" db="EMBL/GenBank/DDBJ databases">
        <authorList>
            <consortium name="Pathogen Informatics"/>
            <person name="Doyle S."/>
        </authorList>
    </citation>
    <scope>NUCLEOTIDE SEQUENCE [LARGE SCALE GENOMIC DNA]</scope>
    <source>
        <strain evidence="2 3">NCTC10821</strain>
    </source>
</reference>
<dbReference type="Pfam" id="PF12697">
    <property type="entry name" value="Abhydrolase_6"/>
    <property type="match status" value="1"/>
</dbReference>
<feature type="domain" description="AB hydrolase-1" evidence="1">
    <location>
        <begin position="6"/>
        <end position="233"/>
    </location>
</feature>
<dbReference type="InterPro" id="IPR000073">
    <property type="entry name" value="AB_hydrolase_1"/>
</dbReference>
<proteinExistence type="predicted"/>
<dbReference type="EMBL" id="UGQT01000001">
    <property type="protein sequence ID" value="STZ60021.1"/>
    <property type="molecule type" value="Genomic_DNA"/>
</dbReference>
<evidence type="ECO:0000313" key="2">
    <source>
        <dbReference type="EMBL" id="STZ60021.1"/>
    </source>
</evidence>
<dbReference type="InterPro" id="IPR050228">
    <property type="entry name" value="Carboxylesterase_BioH"/>
</dbReference>